<organism evidence="3 4">
    <name type="scientific">Gryllus longicercus</name>
    <dbReference type="NCBI Taxonomy" id="2509291"/>
    <lineage>
        <taxon>Eukaryota</taxon>
        <taxon>Metazoa</taxon>
        <taxon>Ecdysozoa</taxon>
        <taxon>Arthropoda</taxon>
        <taxon>Hexapoda</taxon>
        <taxon>Insecta</taxon>
        <taxon>Pterygota</taxon>
        <taxon>Neoptera</taxon>
        <taxon>Polyneoptera</taxon>
        <taxon>Orthoptera</taxon>
        <taxon>Ensifera</taxon>
        <taxon>Gryllidea</taxon>
        <taxon>Grylloidea</taxon>
        <taxon>Gryllidae</taxon>
        <taxon>Gryllinae</taxon>
        <taxon>Gryllus</taxon>
    </lineage>
</organism>
<dbReference type="PANTHER" id="PTHR43899">
    <property type="entry name" value="RH59310P"/>
    <property type="match status" value="1"/>
</dbReference>
<reference evidence="3 4" key="1">
    <citation type="submission" date="2024-03" db="EMBL/GenBank/DDBJ databases">
        <title>The genome assembly and annotation of the cricket Gryllus longicercus Weissman &amp; Gray.</title>
        <authorList>
            <person name="Szrajer S."/>
            <person name="Gray D."/>
            <person name="Ylla G."/>
        </authorList>
    </citation>
    <scope>NUCLEOTIDE SEQUENCE [LARGE SCALE GENOMIC DNA]</scope>
    <source>
        <strain evidence="3">DAG 2021-001</strain>
        <tissue evidence="3">Whole body minus gut</tissue>
    </source>
</reference>
<name>A0AAN9V335_9ORTH</name>
<comment type="caution">
    <text evidence="3">The sequence shown here is derived from an EMBL/GenBank/DDBJ whole genome shotgun (WGS) entry which is preliminary data.</text>
</comment>
<protein>
    <submittedName>
        <fullName evidence="3">Uncharacterized protein</fullName>
    </submittedName>
</protein>
<dbReference type="Proteomes" id="UP001378592">
    <property type="component" value="Unassembled WGS sequence"/>
</dbReference>
<evidence type="ECO:0000256" key="2">
    <source>
        <dbReference type="ARBA" id="ARBA00023002"/>
    </source>
</evidence>
<evidence type="ECO:0000256" key="1">
    <source>
        <dbReference type="ARBA" id="ARBA00006484"/>
    </source>
</evidence>
<dbReference type="Gene3D" id="3.40.50.720">
    <property type="entry name" value="NAD(P)-binding Rossmann-like Domain"/>
    <property type="match status" value="1"/>
</dbReference>
<dbReference type="PANTHER" id="PTHR43899:SF13">
    <property type="entry name" value="RH59310P"/>
    <property type="match status" value="1"/>
</dbReference>
<dbReference type="CDD" id="cd05356">
    <property type="entry name" value="17beta-HSD1_like_SDR_c"/>
    <property type="match status" value="1"/>
</dbReference>
<accession>A0AAN9V335</accession>
<dbReference type="InterPro" id="IPR002347">
    <property type="entry name" value="SDR_fam"/>
</dbReference>
<proteinExistence type="inferred from homology"/>
<dbReference type="EMBL" id="JAZDUA010000984">
    <property type="protein sequence ID" value="KAK7788643.1"/>
    <property type="molecule type" value="Genomic_DNA"/>
</dbReference>
<dbReference type="InterPro" id="IPR036291">
    <property type="entry name" value="NAD(P)-bd_dom_sf"/>
</dbReference>
<keyword evidence="2" id="KW-0560">Oxidoreductase</keyword>
<gene>
    <name evidence="3" type="ORF">R5R35_008276</name>
</gene>
<dbReference type="InterPro" id="IPR051019">
    <property type="entry name" value="VLCFA-Steroid_DH"/>
</dbReference>
<sequence length="234" mass="26263">MKDLANVLTSDSFYFLWEQIVQDFEHLNVYRNVLAVVGALYITNKTFQFLYSVAHGIATHGLSRYFPVRLTESGDWAVVTGPTEGIGRAFAIELAKRGMSVLLLGRNPDKLQELSDFIRREYKQQTKILVIDFNDPGKAYEDINDAFEKLDIGVVVNNVGTINSFPSFLHEMDDDEIMSMLIVNIQSVTKMTKLAVTHMRKRKKGSIVNVSSIASVAPAPLLQVYAATKEIVGW</sequence>
<evidence type="ECO:0000313" key="4">
    <source>
        <dbReference type="Proteomes" id="UP001378592"/>
    </source>
</evidence>
<dbReference type="GO" id="GO:0016491">
    <property type="term" value="F:oxidoreductase activity"/>
    <property type="evidence" value="ECO:0007669"/>
    <property type="project" value="UniProtKB-KW"/>
</dbReference>
<dbReference type="AlphaFoldDB" id="A0AAN9V335"/>
<comment type="similarity">
    <text evidence="1">Belongs to the short-chain dehydrogenases/reductases (SDR) family.</text>
</comment>
<dbReference type="PRINTS" id="PR00081">
    <property type="entry name" value="GDHRDH"/>
</dbReference>
<evidence type="ECO:0000313" key="3">
    <source>
        <dbReference type="EMBL" id="KAK7788643.1"/>
    </source>
</evidence>
<dbReference type="SUPFAM" id="SSF51735">
    <property type="entry name" value="NAD(P)-binding Rossmann-fold domains"/>
    <property type="match status" value="1"/>
</dbReference>
<dbReference type="PIRSF" id="PIRSF000126">
    <property type="entry name" value="11-beta-HSD1"/>
    <property type="match status" value="1"/>
</dbReference>
<dbReference type="Pfam" id="PF00106">
    <property type="entry name" value="adh_short"/>
    <property type="match status" value="1"/>
</dbReference>
<keyword evidence="4" id="KW-1185">Reference proteome</keyword>